<dbReference type="Pfam" id="PF07690">
    <property type="entry name" value="MFS_1"/>
    <property type="match status" value="2"/>
</dbReference>
<keyword evidence="10" id="KW-1185">Reference proteome</keyword>
<comment type="caution">
    <text evidence="9">The sequence shown here is derived from an EMBL/GenBank/DDBJ whole genome shotgun (WGS) entry which is preliminary data.</text>
</comment>
<keyword evidence="3 7" id="KW-0812">Transmembrane</keyword>
<name>A0A9P5XU06_9AGAR</name>
<feature type="transmembrane region" description="Helical" evidence="7">
    <location>
        <begin position="171"/>
        <end position="194"/>
    </location>
</feature>
<evidence type="ECO:0000256" key="6">
    <source>
        <dbReference type="SAM" id="MobiDB-lite"/>
    </source>
</evidence>
<dbReference type="PANTHER" id="PTHR42718:SF9">
    <property type="entry name" value="MAJOR FACILITATOR SUPERFAMILY MULTIDRUG TRANSPORTER MFSC"/>
    <property type="match status" value="1"/>
</dbReference>
<evidence type="ECO:0000256" key="1">
    <source>
        <dbReference type="ARBA" id="ARBA00004141"/>
    </source>
</evidence>
<evidence type="ECO:0000256" key="5">
    <source>
        <dbReference type="ARBA" id="ARBA00023136"/>
    </source>
</evidence>
<feature type="transmembrane region" description="Helical" evidence="7">
    <location>
        <begin position="114"/>
        <end position="133"/>
    </location>
</feature>
<dbReference type="GO" id="GO:0022857">
    <property type="term" value="F:transmembrane transporter activity"/>
    <property type="evidence" value="ECO:0007669"/>
    <property type="project" value="InterPro"/>
</dbReference>
<dbReference type="OrthoDB" id="5086884at2759"/>
<dbReference type="InterPro" id="IPR020846">
    <property type="entry name" value="MFS_dom"/>
</dbReference>
<organism evidence="9 10">
    <name type="scientific">Collybia nuda</name>
    <dbReference type="NCBI Taxonomy" id="64659"/>
    <lineage>
        <taxon>Eukaryota</taxon>
        <taxon>Fungi</taxon>
        <taxon>Dikarya</taxon>
        <taxon>Basidiomycota</taxon>
        <taxon>Agaricomycotina</taxon>
        <taxon>Agaricomycetes</taxon>
        <taxon>Agaricomycetidae</taxon>
        <taxon>Agaricales</taxon>
        <taxon>Tricholomatineae</taxon>
        <taxon>Clitocybaceae</taxon>
        <taxon>Collybia</taxon>
    </lineage>
</organism>
<feature type="compositionally biased region" description="Polar residues" evidence="6">
    <location>
        <begin position="13"/>
        <end position="30"/>
    </location>
</feature>
<feature type="domain" description="Major facilitator superfamily (MFS) profile" evidence="8">
    <location>
        <begin position="47"/>
        <end position="524"/>
    </location>
</feature>
<accession>A0A9P5XU06</accession>
<dbReference type="PROSITE" id="PS50850">
    <property type="entry name" value="MFS"/>
    <property type="match status" value="1"/>
</dbReference>
<dbReference type="InterPro" id="IPR036259">
    <property type="entry name" value="MFS_trans_sf"/>
</dbReference>
<feature type="transmembrane region" description="Helical" evidence="7">
    <location>
        <begin position="389"/>
        <end position="408"/>
    </location>
</feature>
<feature type="region of interest" description="Disordered" evidence="6">
    <location>
        <begin position="1"/>
        <end position="30"/>
    </location>
</feature>
<dbReference type="InterPro" id="IPR011701">
    <property type="entry name" value="MFS"/>
</dbReference>
<feature type="transmembrane region" description="Helical" evidence="7">
    <location>
        <begin position="139"/>
        <end position="159"/>
    </location>
</feature>
<feature type="transmembrane region" description="Helical" evidence="7">
    <location>
        <begin position="269"/>
        <end position="288"/>
    </location>
</feature>
<gene>
    <name evidence="9" type="ORF">BDZ94DRAFT_1274697</name>
</gene>
<feature type="transmembrane region" description="Helical" evidence="7">
    <location>
        <begin position="414"/>
        <end position="441"/>
    </location>
</feature>
<evidence type="ECO:0000259" key="8">
    <source>
        <dbReference type="PROSITE" id="PS50850"/>
    </source>
</evidence>
<dbReference type="SUPFAM" id="SSF103473">
    <property type="entry name" value="MFS general substrate transporter"/>
    <property type="match status" value="1"/>
</dbReference>
<evidence type="ECO:0000256" key="7">
    <source>
        <dbReference type="SAM" id="Phobius"/>
    </source>
</evidence>
<feature type="transmembrane region" description="Helical" evidence="7">
    <location>
        <begin position="453"/>
        <end position="475"/>
    </location>
</feature>
<feature type="transmembrane region" description="Helical" evidence="7">
    <location>
        <begin position="45"/>
        <end position="65"/>
    </location>
</feature>
<keyword evidence="5 7" id="KW-0472">Membrane</keyword>
<protein>
    <submittedName>
        <fullName evidence="9">Major facilitator superfamily domain-containing protein</fullName>
    </submittedName>
</protein>
<feature type="transmembrane region" description="Helical" evidence="7">
    <location>
        <begin position="206"/>
        <end position="225"/>
    </location>
</feature>
<reference evidence="9" key="1">
    <citation type="submission" date="2020-11" db="EMBL/GenBank/DDBJ databases">
        <authorList>
            <consortium name="DOE Joint Genome Institute"/>
            <person name="Ahrendt S."/>
            <person name="Riley R."/>
            <person name="Andreopoulos W."/>
            <person name="Labutti K."/>
            <person name="Pangilinan J."/>
            <person name="Ruiz-Duenas F.J."/>
            <person name="Barrasa J.M."/>
            <person name="Sanchez-Garcia M."/>
            <person name="Camarero S."/>
            <person name="Miyauchi S."/>
            <person name="Serrano A."/>
            <person name="Linde D."/>
            <person name="Babiker R."/>
            <person name="Drula E."/>
            <person name="Ayuso-Fernandez I."/>
            <person name="Pacheco R."/>
            <person name="Padilla G."/>
            <person name="Ferreira P."/>
            <person name="Barriuso J."/>
            <person name="Kellner H."/>
            <person name="Castanera R."/>
            <person name="Alfaro M."/>
            <person name="Ramirez L."/>
            <person name="Pisabarro A.G."/>
            <person name="Kuo A."/>
            <person name="Tritt A."/>
            <person name="Lipzen A."/>
            <person name="He G."/>
            <person name="Yan M."/>
            <person name="Ng V."/>
            <person name="Cullen D."/>
            <person name="Martin F."/>
            <person name="Rosso M.-N."/>
            <person name="Henrissat B."/>
            <person name="Hibbett D."/>
            <person name="Martinez A.T."/>
            <person name="Grigoriev I.V."/>
        </authorList>
    </citation>
    <scope>NUCLEOTIDE SEQUENCE</scope>
    <source>
        <strain evidence="9">CBS 247.69</strain>
    </source>
</reference>
<evidence type="ECO:0000256" key="2">
    <source>
        <dbReference type="ARBA" id="ARBA00022448"/>
    </source>
</evidence>
<feature type="transmembrane region" description="Helical" evidence="7">
    <location>
        <begin position="324"/>
        <end position="344"/>
    </location>
</feature>
<sequence length="556" mass="59619">MNTDDALPKLNGESPSPMGSPTISDEGTTMATTAPPVMRSTIKSVILVLSCSFAFLINTANNTIMSISLSTIGRELHIQEVQLQWLVSAYPLSAGCLLLIFGRLADLHGKKKTFLLGAFTLAAFTLGCGFANDPVTLDILRGFQGVGASAILPSSLGILAEAFPPSRARSIAFSVFAAGAPVGAAFGLAVGGVLTQMTKYTWRATFFMQAGLTAFCFIGGLMSIDPDKPSTEVDRRTDWLGAALVTVGLVLIVFVLGQGEVAPQQWATPYIIALLIVGVFLIVVFVFWQRYLEKVQNTPNAPYSLWTPPPLMKISVWGRARGRFAVMLIVAFLTWCSFFAWNLWVQLYYQNLLGYSALAAVLRLLPLNICGTICTVVVALLVGRISAIYLIVAGTLGSAVGALLFAVIKPEVTYWAYAFPSITITVVGVDLIFAAGSLFIAKISLPHEQGVAGALFQTMTQLGTAVGVAVSTVVFNRVSLRQPQRIPTLKSYQAAQWSAFAFGVLATILALVFFRGVGIVGQEKRGFVEDGDRNRLSESTGEIEGMVPRSSKTETV</sequence>
<comment type="subcellular location">
    <subcellularLocation>
        <location evidence="1">Membrane</location>
        <topology evidence="1">Multi-pass membrane protein</topology>
    </subcellularLocation>
</comment>
<evidence type="ECO:0000313" key="9">
    <source>
        <dbReference type="EMBL" id="KAF9456825.1"/>
    </source>
</evidence>
<dbReference type="EMBL" id="MU150401">
    <property type="protein sequence ID" value="KAF9456825.1"/>
    <property type="molecule type" value="Genomic_DNA"/>
</dbReference>
<dbReference type="PANTHER" id="PTHR42718">
    <property type="entry name" value="MAJOR FACILITATOR SUPERFAMILY MULTIDRUG TRANSPORTER MFSC"/>
    <property type="match status" value="1"/>
</dbReference>
<evidence type="ECO:0000256" key="3">
    <source>
        <dbReference type="ARBA" id="ARBA00022692"/>
    </source>
</evidence>
<feature type="transmembrane region" description="Helical" evidence="7">
    <location>
        <begin position="237"/>
        <end position="257"/>
    </location>
</feature>
<keyword evidence="4 7" id="KW-1133">Transmembrane helix</keyword>
<evidence type="ECO:0000256" key="4">
    <source>
        <dbReference type="ARBA" id="ARBA00022989"/>
    </source>
</evidence>
<dbReference type="Gene3D" id="1.20.1250.20">
    <property type="entry name" value="MFS general substrate transporter like domains"/>
    <property type="match status" value="2"/>
</dbReference>
<proteinExistence type="predicted"/>
<keyword evidence="2" id="KW-0813">Transport</keyword>
<feature type="transmembrane region" description="Helical" evidence="7">
    <location>
        <begin position="85"/>
        <end position="102"/>
    </location>
</feature>
<dbReference type="Proteomes" id="UP000807353">
    <property type="component" value="Unassembled WGS sequence"/>
</dbReference>
<feature type="transmembrane region" description="Helical" evidence="7">
    <location>
        <begin position="495"/>
        <end position="514"/>
    </location>
</feature>
<evidence type="ECO:0000313" key="10">
    <source>
        <dbReference type="Proteomes" id="UP000807353"/>
    </source>
</evidence>
<dbReference type="GO" id="GO:0016020">
    <property type="term" value="C:membrane"/>
    <property type="evidence" value="ECO:0007669"/>
    <property type="project" value="UniProtKB-SubCell"/>
</dbReference>
<dbReference type="AlphaFoldDB" id="A0A9P5XU06"/>
<feature type="transmembrane region" description="Helical" evidence="7">
    <location>
        <begin position="364"/>
        <end position="382"/>
    </location>
</feature>